<dbReference type="SUPFAM" id="SSF160719">
    <property type="entry name" value="gpW/gp25-like"/>
    <property type="match status" value="1"/>
</dbReference>
<accession>A0A0B6RSR4</accession>
<reference evidence="1 2" key="2">
    <citation type="journal article" date="2016" name="Appl. Microbiol. Biotechnol.">
        <title>Mutations improving production and secretion of extracellular lipase by Burkholderia glumae PG1.</title>
        <authorList>
            <person name="Knapp A."/>
            <person name="Voget S."/>
            <person name="Gao R."/>
            <person name="Zaburannyi N."/>
            <person name="Krysciak D."/>
            <person name="Breuer M."/>
            <person name="Hauer B."/>
            <person name="Streit W.R."/>
            <person name="Muller R."/>
            <person name="Daniel R."/>
            <person name="Jaeger K.E."/>
        </authorList>
    </citation>
    <scope>NUCLEOTIDE SEQUENCE [LARGE SCALE GENOMIC DNA]</scope>
    <source>
        <strain evidence="1 2">PG1</strain>
    </source>
</reference>
<protein>
    <submittedName>
        <fullName evidence="1">Putative phage baseplate assembly protein W</fullName>
    </submittedName>
</protein>
<dbReference type="Gene3D" id="3.10.450.40">
    <property type="match status" value="1"/>
</dbReference>
<name>A0A0B6RSR4_BURPL</name>
<sequence length="91" mass="9635">MIGVNATTGRSLPGLDNLYQSIDKILTTPLATCAPRHAFGPELADLVDQPDNGAIRTRLYAAVAMHADPGEHVGRRDVGRVGIGLESGNDR</sequence>
<evidence type="ECO:0000313" key="2">
    <source>
        <dbReference type="Proteomes" id="UP000031838"/>
    </source>
</evidence>
<evidence type="ECO:0000313" key="1">
    <source>
        <dbReference type="EMBL" id="AJK46403.1"/>
    </source>
</evidence>
<proteinExistence type="predicted"/>
<dbReference type="KEGG" id="bgp:BGL_1c18940"/>
<dbReference type="Proteomes" id="UP000031838">
    <property type="component" value="Chromosome 1"/>
</dbReference>
<reference evidence="2" key="1">
    <citation type="submission" date="2011-03" db="EMBL/GenBank/DDBJ databases">
        <authorList>
            <person name="Voget S."/>
            <person name="Streit W.R."/>
            <person name="Jaeger K.E."/>
            <person name="Daniel R."/>
        </authorList>
    </citation>
    <scope>NUCLEOTIDE SEQUENCE [LARGE SCALE GENOMIC DNA]</scope>
    <source>
        <strain evidence="2">PG1</strain>
    </source>
</reference>
<dbReference type="RefSeq" id="WP_052498309.1">
    <property type="nucleotide sequence ID" value="NZ_CP002580.1"/>
</dbReference>
<organism evidence="1 2">
    <name type="scientific">Burkholderia plantarii</name>
    <dbReference type="NCBI Taxonomy" id="41899"/>
    <lineage>
        <taxon>Bacteria</taxon>
        <taxon>Pseudomonadati</taxon>
        <taxon>Pseudomonadota</taxon>
        <taxon>Betaproteobacteria</taxon>
        <taxon>Burkholderiales</taxon>
        <taxon>Burkholderiaceae</taxon>
        <taxon>Burkholderia</taxon>
    </lineage>
</organism>
<dbReference type="HOGENOM" id="CLU_2421251_0_0_4"/>
<gene>
    <name evidence="1" type="ORF">BGL_1c18940</name>
</gene>
<keyword evidence="2" id="KW-1185">Reference proteome</keyword>
<dbReference type="EMBL" id="CP002580">
    <property type="protein sequence ID" value="AJK46403.1"/>
    <property type="molecule type" value="Genomic_DNA"/>
</dbReference>
<dbReference type="AlphaFoldDB" id="A0A0B6RSR4"/>